<dbReference type="EMBL" id="ASPP01009997">
    <property type="protein sequence ID" value="ETO23369.1"/>
    <property type="molecule type" value="Genomic_DNA"/>
</dbReference>
<dbReference type="GO" id="GO:0043022">
    <property type="term" value="F:ribosome binding"/>
    <property type="evidence" value="ECO:0007669"/>
    <property type="project" value="InterPro"/>
</dbReference>
<dbReference type="GO" id="GO:0003746">
    <property type="term" value="F:translation elongation factor activity"/>
    <property type="evidence" value="ECO:0007669"/>
    <property type="project" value="InterPro"/>
</dbReference>
<dbReference type="InterPro" id="IPR048670">
    <property type="entry name" value="IF5A-like_N"/>
</dbReference>
<dbReference type="Gene3D" id="2.30.30.30">
    <property type="match status" value="1"/>
</dbReference>
<organism evidence="2 3">
    <name type="scientific">Reticulomyxa filosa</name>
    <dbReference type="NCBI Taxonomy" id="46433"/>
    <lineage>
        <taxon>Eukaryota</taxon>
        <taxon>Sar</taxon>
        <taxon>Rhizaria</taxon>
        <taxon>Retaria</taxon>
        <taxon>Foraminifera</taxon>
        <taxon>Monothalamids</taxon>
        <taxon>Reticulomyxidae</taxon>
        <taxon>Reticulomyxa</taxon>
    </lineage>
</organism>
<evidence type="ECO:0000313" key="2">
    <source>
        <dbReference type="EMBL" id="ETO23369.1"/>
    </source>
</evidence>
<dbReference type="GO" id="GO:0045905">
    <property type="term" value="P:positive regulation of translational termination"/>
    <property type="evidence" value="ECO:0007669"/>
    <property type="project" value="InterPro"/>
</dbReference>
<dbReference type="PROSITE" id="PS00302">
    <property type="entry name" value="IF5A_HYPUSINE"/>
    <property type="match status" value="1"/>
</dbReference>
<accession>X6NC96</accession>
<feature type="domain" description="Translation initiation factor 5A-like N-terminal" evidence="1">
    <location>
        <begin position="23"/>
        <end position="66"/>
    </location>
</feature>
<comment type="caution">
    <text evidence="2">The sequence shown here is derived from an EMBL/GenBank/DDBJ whole genome shotgun (WGS) entry which is preliminary data.</text>
</comment>
<dbReference type="Pfam" id="PF21485">
    <property type="entry name" value="IF5A-like_N"/>
    <property type="match status" value="1"/>
</dbReference>
<protein>
    <recommendedName>
        <fullName evidence="1">Translation initiation factor 5A-like N-terminal domain-containing protein</fullName>
    </recommendedName>
</protein>
<evidence type="ECO:0000313" key="3">
    <source>
        <dbReference type="Proteomes" id="UP000023152"/>
    </source>
</evidence>
<dbReference type="InterPro" id="IPR008991">
    <property type="entry name" value="Translation_prot_SH3-like_sf"/>
</dbReference>
<evidence type="ECO:0000259" key="1">
    <source>
        <dbReference type="Pfam" id="PF21485"/>
    </source>
</evidence>
<name>X6NC96_RETFI</name>
<reference evidence="2 3" key="1">
    <citation type="journal article" date="2013" name="Curr. Biol.">
        <title>The Genome of the Foraminiferan Reticulomyxa filosa.</title>
        <authorList>
            <person name="Glockner G."/>
            <person name="Hulsmann N."/>
            <person name="Schleicher M."/>
            <person name="Noegel A.A."/>
            <person name="Eichinger L."/>
            <person name="Gallinger C."/>
            <person name="Pawlowski J."/>
            <person name="Sierra R."/>
            <person name="Euteneuer U."/>
            <person name="Pillet L."/>
            <person name="Moustafa A."/>
            <person name="Platzer M."/>
            <person name="Groth M."/>
            <person name="Szafranski K."/>
            <person name="Schliwa M."/>
        </authorList>
    </citation>
    <scope>NUCLEOTIDE SEQUENCE [LARGE SCALE GENOMIC DNA]</scope>
</reference>
<sequence>MSGGLLKDCTVKKVPPNSDLSSRLVPIHAHDLKNNMWVLDDKSGVAGTVSDLKMSKTGKHGHAKFTYKLRMPHSGRAASAMHPGGDHLYQPVMEKLEI</sequence>
<dbReference type="InterPro" id="IPR014722">
    <property type="entry name" value="Rib_uL2_dom2"/>
</dbReference>
<dbReference type="GO" id="GO:0003723">
    <property type="term" value="F:RNA binding"/>
    <property type="evidence" value="ECO:0007669"/>
    <property type="project" value="InterPro"/>
</dbReference>
<dbReference type="AlphaFoldDB" id="X6NC96"/>
<dbReference type="InterPro" id="IPR019769">
    <property type="entry name" value="Trans_elong_IF5A_hypusine_site"/>
</dbReference>
<keyword evidence="3" id="KW-1185">Reference proteome</keyword>
<dbReference type="SUPFAM" id="SSF50104">
    <property type="entry name" value="Translation proteins SH3-like domain"/>
    <property type="match status" value="1"/>
</dbReference>
<dbReference type="Proteomes" id="UP000023152">
    <property type="component" value="Unassembled WGS sequence"/>
</dbReference>
<dbReference type="GO" id="GO:0045901">
    <property type="term" value="P:positive regulation of translational elongation"/>
    <property type="evidence" value="ECO:0007669"/>
    <property type="project" value="InterPro"/>
</dbReference>
<gene>
    <name evidence="2" type="ORF">RFI_13813</name>
</gene>
<proteinExistence type="predicted"/>